<feature type="transmembrane region" description="Helical" evidence="1">
    <location>
        <begin position="258"/>
        <end position="278"/>
    </location>
</feature>
<gene>
    <name evidence="3" type="ORF">AMS66_23295</name>
</gene>
<dbReference type="PANTHER" id="PTHR30590:SF3">
    <property type="entry name" value="HYPOTHETICAL MEMBRANE SPANNING PROTEIN"/>
    <property type="match status" value="1"/>
</dbReference>
<feature type="transmembrane region" description="Helical" evidence="1">
    <location>
        <begin position="299"/>
        <end position="318"/>
    </location>
</feature>
<dbReference type="Pfam" id="PF04235">
    <property type="entry name" value="DUF418"/>
    <property type="match status" value="1"/>
</dbReference>
<feature type="transmembrane region" description="Helical" evidence="1">
    <location>
        <begin position="137"/>
        <end position="158"/>
    </location>
</feature>
<dbReference type="AlphaFoldDB" id="A0A0M9BM72"/>
<feature type="transmembrane region" description="Helical" evidence="1">
    <location>
        <begin position="12"/>
        <end position="32"/>
    </location>
</feature>
<keyword evidence="1" id="KW-0812">Transmembrane</keyword>
<dbReference type="Proteomes" id="UP000037688">
    <property type="component" value="Unassembled WGS sequence"/>
</dbReference>
<comment type="caution">
    <text evidence="3">The sequence shown here is derived from an EMBL/GenBank/DDBJ whole genome shotgun (WGS) entry which is preliminary data.</text>
</comment>
<reference evidence="3 4" key="1">
    <citation type="submission" date="2015-08" db="EMBL/GenBank/DDBJ databases">
        <title>Draft genome sequence of cellulolytic and xylanolytic Paenibacillus sp. A59, isolated from a decaying forest soil from Patagonia, Argentina.</title>
        <authorList>
            <person name="Ghio S."/>
            <person name="Caceres A.M."/>
            <person name="Talia P."/>
            <person name="Grasso D."/>
            <person name="Campos E."/>
        </authorList>
    </citation>
    <scope>NUCLEOTIDE SEQUENCE [LARGE SCALE GENOMIC DNA]</scope>
    <source>
        <strain evidence="3 4">A59</strain>
    </source>
</reference>
<protein>
    <recommendedName>
        <fullName evidence="2">DUF418 domain-containing protein</fullName>
    </recommendedName>
</protein>
<keyword evidence="1" id="KW-1133">Transmembrane helix</keyword>
<sequence>MKVKVPNGRIIGLDLARAMAIIGMMIVNYKLAMEAQNGRPQWMRSATELFEGRASALFVILAGVGVSLMAARARVSGEVKQLKAIRRTLLRRAAFLFLAGIGLLVMGWSADILHYYALFIALSALLLRLSDKTIFTWMIIILITTVFQSIFLDYSYGWSENYHEYVGLWTWSGFVRNLLFNGFHPFFPWFGFFLLGLWIGRKDWLKQQDNRNRLLGITVVITIMAELFSHLIIRELTPGLGSEATQSLFGTKPMPPNLIYFCSAAASALSIMVMCIQVGERWKESRWMQALISTGQLSLTHYVAHIVLGLVPLQWLGLLENGSVVFSTIYASLFYVAMIIVSVYWKGRHNRGPLELLMRCWE</sequence>
<proteinExistence type="predicted"/>
<feature type="transmembrane region" description="Helical" evidence="1">
    <location>
        <begin position="212"/>
        <end position="233"/>
    </location>
</feature>
<evidence type="ECO:0000313" key="3">
    <source>
        <dbReference type="EMBL" id="KOY14152.1"/>
    </source>
</evidence>
<dbReference type="EMBL" id="LITU01000074">
    <property type="protein sequence ID" value="KOY14152.1"/>
    <property type="molecule type" value="Genomic_DNA"/>
</dbReference>
<organism evidence="3 4">
    <name type="scientific">Paenibacillus xylanivorans</name>
    <dbReference type="NCBI Taxonomy" id="1705561"/>
    <lineage>
        <taxon>Bacteria</taxon>
        <taxon>Bacillati</taxon>
        <taxon>Bacillota</taxon>
        <taxon>Bacilli</taxon>
        <taxon>Bacillales</taxon>
        <taxon>Paenibacillaceae</taxon>
        <taxon>Paenibacillus</taxon>
    </lineage>
</organism>
<dbReference type="OrthoDB" id="9807744at2"/>
<feature type="transmembrane region" description="Helical" evidence="1">
    <location>
        <begin position="89"/>
        <end position="106"/>
    </location>
</feature>
<keyword evidence="1" id="KW-0472">Membrane</keyword>
<evidence type="ECO:0000259" key="2">
    <source>
        <dbReference type="Pfam" id="PF04235"/>
    </source>
</evidence>
<dbReference type="PANTHER" id="PTHR30590">
    <property type="entry name" value="INNER MEMBRANE PROTEIN"/>
    <property type="match status" value="1"/>
</dbReference>
<feature type="transmembrane region" description="Helical" evidence="1">
    <location>
        <begin position="178"/>
        <end position="200"/>
    </location>
</feature>
<accession>A0A0M9BM72</accession>
<feature type="domain" description="DUF418" evidence="2">
    <location>
        <begin position="200"/>
        <end position="361"/>
    </location>
</feature>
<feature type="transmembrane region" description="Helical" evidence="1">
    <location>
        <begin position="324"/>
        <end position="345"/>
    </location>
</feature>
<dbReference type="InterPro" id="IPR052529">
    <property type="entry name" value="Bact_Transport_Assoc"/>
</dbReference>
<evidence type="ECO:0000256" key="1">
    <source>
        <dbReference type="SAM" id="Phobius"/>
    </source>
</evidence>
<dbReference type="PATRIC" id="fig|1705561.3.peg.4877"/>
<keyword evidence="4" id="KW-1185">Reference proteome</keyword>
<dbReference type="RefSeq" id="WP_053783073.1">
    <property type="nucleotide sequence ID" value="NZ_LITU01000074.1"/>
</dbReference>
<dbReference type="InterPro" id="IPR007349">
    <property type="entry name" value="DUF418"/>
</dbReference>
<feature type="transmembrane region" description="Helical" evidence="1">
    <location>
        <begin position="52"/>
        <end position="69"/>
    </location>
</feature>
<feature type="transmembrane region" description="Helical" evidence="1">
    <location>
        <begin position="112"/>
        <end position="130"/>
    </location>
</feature>
<evidence type="ECO:0000313" key="4">
    <source>
        <dbReference type="Proteomes" id="UP000037688"/>
    </source>
</evidence>
<name>A0A0M9BM72_9BACL</name>